<keyword evidence="2" id="KW-1185">Reference proteome</keyword>
<feature type="non-terminal residue" evidence="1">
    <location>
        <position position="1"/>
    </location>
</feature>
<organism evidence="1 2">
    <name type="scientific">Nesidiocoris tenuis</name>
    <dbReference type="NCBI Taxonomy" id="355587"/>
    <lineage>
        <taxon>Eukaryota</taxon>
        <taxon>Metazoa</taxon>
        <taxon>Ecdysozoa</taxon>
        <taxon>Arthropoda</taxon>
        <taxon>Hexapoda</taxon>
        <taxon>Insecta</taxon>
        <taxon>Pterygota</taxon>
        <taxon>Neoptera</taxon>
        <taxon>Paraneoptera</taxon>
        <taxon>Hemiptera</taxon>
        <taxon>Heteroptera</taxon>
        <taxon>Panheteroptera</taxon>
        <taxon>Cimicomorpha</taxon>
        <taxon>Miridae</taxon>
        <taxon>Dicyphina</taxon>
        <taxon>Nesidiocoris</taxon>
    </lineage>
</organism>
<dbReference type="Proteomes" id="UP000479000">
    <property type="component" value="Unassembled WGS sequence"/>
</dbReference>
<evidence type="ECO:0000313" key="2">
    <source>
        <dbReference type="Proteomes" id="UP000479000"/>
    </source>
</evidence>
<name>A0A6H5FWK4_9HEMI</name>
<proteinExistence type="predicted"/>
<accession>A0A6H5FWK4</accession>
<sequence>ALSTLAADLRPNTCTLRRHRNRRISRLYSNMRILARSTIQMINHLHFFVTINGVTLVTVRCYKVARNFRHSVVRAVDVVLAFERFVPVAPSSALVDVTVPASADFALLESSPSTTTTTATTTTTSATTAATTAAAKERISI</sequence>
<protein>
    <submittedName>
        <fullName evidence="1">Uncharacterized protein</fullName>
    </submittedName>
</protein>
<reference evidence="1 2" key="1">
    <citation type="submission" date="2020-02" db="EMBL/GenBank/DDBJ databases">
        <authorList>
            <person name="Ferguson B K."/>
        </authorList>
    </citation>
    <scope>NUCLEOTIDE SEQUENCE [LARGE SCALE GENOMIC DNA]</scope>
</reference>
<evidence type="ECO:0000313" key="1">
    <source>
        <dbReference type="EMBL" id="CAA9993920.1"/>
    </source>
</evidence>
<gene>
    <name evidence="1" type="ORF">NTEN_LOCUS764</name>
</gene>
<dbReference type="EMBL" id="CADCXU010001344">
    <property type="protein sequence ID" value="CAA9993920.1"/>
    <property type="molecule type" value="Genomic_DNA"/>
</dbReference>
<dbReference type="AlphaFoldDB" id="A0A6H5FWK4"/>